<evidence type="ECO:0000313" key="3">
    <source>
        <dbReference type="Proteomes" id="UP000716291"/>
    </source>
</evidence>
<name>A0A9P7BWE2_RHIOR</name>
<keyword evidence="3" id="KW-1185">Reference proteome</keyword>
<feature type="region of interest" description="Disordered" evidence="1">
    <location>
        <begin position="29"/>
        <end position="66"/>
    </location>
</feature>
<protein>
    <submittedName>
        <fullName evidence="2">Uncharacterized protein</fullName>
    </submittedName>
</protein>
<comment type="caution">
    <text evidence="2">The sequence shown here is derived from an EMBL/GenBank/DDBJ whole genome shotgun (WGS) entry which is preliminary data.</text>
</comment>
<dbReference type="EMBL" id="JAANQT010000187">
    <property type="protein sequence ID" value="KAG1313523.1"/>
    <property type="molecule type" value="Genomic_DNA"/>
</dbReference>
<gene>
    <name evidence="2" type="ORF">G6F64_002191</name>
</gene>
<organism evidence="2 3">
    <name type="scientific">Rhizopus oryzae</name>
    <name type="common">Mucormycosis agent</name>
    <name type="synonym">Rhizopus arrhizus var. delemar</name>
    <dbReference type="NCBI Taxonomy" id="64495"/>
    <lineage>
        <taxon>Eukaryota</taxon>
        <taxon>Fungi</taxon>
        <taxon>Fungi incertae sedis</taxon>
        <taxon>Mucoromycota</taxon>
        <taxon>Mucoromycotina</taxon>
        <taxon>Mucoromycetes</taxon>
        <taxon>Mucorales</taxon>
        <taxon>Mucorineae</taxon>
        <taxon>Rhizopodaceae</taxon>
        <taxon>Rhizopus</taxon>
    </lineage>
</organism>
<dbReference type="Proteomes" id="UP000716291">
    <property type="component" value="Unassembled WGS sequence"/>
</dbReference>
<accession>A0A9P7BWE2</accession>
<evidence type="ECO:0000313" key="2">
    <source>
        <dbReference type="EMBL" id="KAG1313523.1"/>
    </source>
</evidence>
<sequence>MARKFVNYFVVPVATLALVGTAIRSQARPAKAHSHFMKPDHQTRQSWRQANDGLSVQDVGRSGGGV</sequence>
<dbReference type="AlphaFoldDB" id="A0A9P7BWE2"/>
<evidence type="ECO:0000256" key="1">
    <source>
        <dbReference type="SAM" id="MobiDB-lite"/>
    </source>
</evidence>
<reference evidence="2" key="1">
    <citation type="journal article" date="2020" name="Microb. Genom.">
        <title>Genetic diversity of clinical and environmental Mucorales isolates obtained from an investigation of mucormycosis cases among solid organ transplant recipients.</title>
        <authorList>
            <person name="Nguyen M.H."/>
            <person name="Kaul D."/>
            <person name="Muto C."/>
            <person name="Cheng S.J."/>
            <person name="Richter R.A."/>
            <person name="Bruno V.M."/>
            <person name="Liu G."/>
            <person name="Beyhan S."/>
            <person name="Sundermann A.J."/>
            <person name="Mounaud S."/>
            <person name="Pasculle A.W."/>
            <person name="Nierman W.C."/>
            <person name="Driscoll E."/>
            <person name="Cumbie R."/>
            <person name="Clancy C.J."/>
            <person name="Dupont C.L."/>
        </authorList>
    </citation>
    <scope>NUCLEOTIDE SEQUENCE</scope>
    <source>
        <strain evidence="2">GL11</strain>
    </source>
</reference>
<feature type="compositionally biased region" description="Polar residues" evidence="1">
    <location>
        <begin position="44"/>
        <end position="54"/>
    </location>
</feature>
<proteinExistence type="predicted"/>
<dbReference type="OrthoDB" id="2206100at2759"/>